<keyword evidence="3" id="KW-1185">Reference proteome</keyword>
<dbReference type="AlphaFoldDB" id="A0ABD0NUK0"/>
<keyword evidence="1" id="KW-0812">Transmembrane</keyword>
<gene>
    <name evidence="2" type="ORF">M9458_037412</name>
</gene>
<dbReference type="Proteomes" id="UP001529510">
    <property type="component" value="Unassembled WGS sequence"/>
</dbReference>
<proteinExistence type="predicted"/>
<sequence length="345" mass="36735">PESSVSSEFPLSFPLPPPLQKPANSSGLKRRPGTLLYLGMRILCLPPASWSWIPPWPVIPLAPPGSLIPLAPPWSVIIPLPLWDSPSPALAHPSFCLALFSNGSTMNFQDLLQLASAFSKNLIIFSMFRPLFSWVLLSSRTASLSHQSPSSSALSLLVPASPWLILSQRHPSAFPASGLPPIIPLAPPGSLFPLAPPWSVINPLPLWDSTPLASPHPSIPLAPLWSSVALARPCPGLHLSPPTHWLCLDSLLQRGLHLVPTGSTVLPCPSGSTWVSRQPSIATGFHSSGFISFPQPFGSTLVLSRSGFATVFRVLIFGTVIGAVNFTLAHLLSIYAPGSSSNGFV</sequence>
<evidence type="ECO:0000256" key="1">
    <source>
        <dbReference type="SAM" id="Phobius"/>
    </source>
</evidence>
<feature type="non-terminal residue" evidence="2">
    <location>
        <position position="1"/>
    </location>
</feature>
<feature type="non-terminal residue" evidence="2">
    <location>
        <position position="345"/>
    </location>
</feature>
<dbReference type="EMBL" id="JAMKFB020000019">
    <property type="protein sequence ID" value="KAL0165568.1"/>
    <property type="molecule type" value="Genomic_DNA"/>
</dbReference>
<evidence type="ECO:0000313" key="3">
    <source>
        <dbReference type="Proteomes" id="UP001529510"/>
    </source>
</evidence>
<comment type="caution">
    <text evidence="2">The sequence shown here is derived from an EMBL/GenBank/DDBJ whole genome shotgun (WGS) entry which is preliminary data.</text>
</comment>
<reference evidence="2 3" key="1">
    <citation type="submission" date="2024-05" db="EMBL/GenBank/DDBJ databases">
        <title>Genome sequencing and assembly of Indian major carp, Cirrhinus mrigala (Hamilton, 1822).</title>
        <authorList>
            <person name="Mohindra V."/>
            <person name="Chowdhury L.M."/>
            <person name="Lal K."/>
            <person name="Jena J.K."/>
        </authorList>
    </citation>
    <scope>NUCLEOTIDE SEQUENCE [LARGE SCALE GENOMIC DNA]</scope>
    <source>
        <strain evidence="2">CM1030</strain>
        <tissue evidence="2">Blood</tissue>
    </source>
</reference>
<name>A0ABD0NUK0_CIRMR</name>
<organism evidence="2 3">
    <name type="scientific">Cirrhinus mrigala</name>
    <name type="common">Mrigala</name>
    <dbReference type="NCBI Taxonomy" id="683832"/>
    <lineage>
        <taxon>Eukaryota</taxon>
        <taxon>Metazoa</taxon>
        <taxon>Chordata</taxon>
        <taxon>Craniata</taxon>
        <taxon>Vertebrata</taxon>
        <taxon>Euteleostomi</taxon>
        <taxon>Actinopterygii</taxon>
        <taxon>Neopterygii</taxon>
        <taxon>Teleostei</taxon>
        <taxon>Ostariophysi</taxon>
        <taxon>Cypriniformes</taxon>
        <taxon>Cyprinidae</taxon>
        <taxon>Labeoninae</taxon>
        <taxon>Labeonini</taxon>
        <taxon>Cirrhinus</taxon>
    </lineage>
</organism>
<evidence type="ECO:0000313" key="2">
    <source>
        <dbReference type="EMBL" id="KAL0165568.1"/>
    </source>
</evidence>
<accession>A0ABD0NUK0</accession>
<protein>
    <submittedName>
        <fullName evidence="2">Uncharacterized protein</fullName>
    </submittedName>
</protein>
<keyword evidence="1" id="KW-1133">Transmembrane helix</keyword>
<feature type="transmembrane region" description="Helical" evidence="1">
    <location>
        <begin position="314"/>
        <end position="336"/>
    </location>
</feature>
<keyword evidence="1" id="KW-0472">Membrane</keyword>